<proteinExistence type="predicted"/>
<organism evidence="1 2">
    <name type="scientific">Acetobacterium woodii (strain ATCC 29683 / DSM 1030 / JCM 2381 / KCTC 1655 / WB1)</name>
    <dbReference type="NCBI Taxonomy" id="931626"/>
    <lineage>
        <taxon>Bacteria</taxon>
        <taxon>Bacillati</taxon>
        <taxon>Bacillota</taxon>
        <taxon>Clostridia</taxon>
        <taxon>Eubacteriales</taxon>
        <taxon>Eubacteriaceae</taxon>
        <taxon>Acetobacterium</taxon>
    </lineage>
</organism>
<dbReference type="HOGENOM" id="CLU_2204277_0_0_9"/>
<dbReference type="AlphaFoldDB" id="H6LD58"/>
<evidence type="ECO:0000313" key="1">
    <source>
        <dbReference type="EMBL" id="AFA47897.1"/>
    </source>
</evidence>
<reference evidence="1 2" key="2">
    <citation type="journal article" date="2012" name="PLoS ONE">
        <title>An ancient pathway combining carbon dioxide fixation with the generation and utilization of a sodium ion gradient for ATP synthesis.</title>
        <authorList>
            <person name="Poehlein A."/>
            <person name="Schmidt S."/>
            <person name="Kaster A.K."/>
            <person name="Goenrich M."/>
            <person name="Vollmers J."/>
            <person name="Thurmer A."/>
            <person name="Bertsch J."/>
            <person name="Schuchmann K."/>
            <person name="Voigt B."/>
            <person name="Hecker M."/>
            <person name="Daniel R."/>
            <person name="Thauer R.K."/>
            <person name="Gottschalk G."/>
            <person name="Muller V."/>
        </authorList>
    </citation>
    <scope>NUCLEOTIDE SEQUENCE [LARGE SCALE GENOMIC DNA]</scope>
    <source>
        <strain evidence="2">ATCC 29683 / DSM 1030 / JCM 2381 / KCTC 1655 / WB1</strain>
    </source>
</reference>
<protein>
    <submittedName>
        <fullName evidence="1">Uncharacterized protein</fullName>
    </submittedName>
</protein>
<dbReference type="KEGG" id="awo:Awo_c11130"/>
<dbReference type="EMBL" id="CP002987">
    <property type="protein sequence ID" value="AFA47897.1"/>
    <property type="molecule type" value="Genomic_DNA"/>
</dbReference>
<evidence type="ECO:0000313" key="2">
    <source>
        <dbReference type="Proteomes" id="UP000007177"/>
    </source>
</evidence>
<reference evidence="2" key="1">
    <citation type="submission" date="2011-07" db="EMBL/GenBank/DDBJ databases">
        <title>Complete genome sequence of Acetobacterium woodii.</title>
        <authorList>
            <person name="Poehlein A."/>
            <person name="Schmidt S."/>
            <person name="Kaster A.-K."/>
            <person name="Goenrich M."/>
            <person name="Vollmers J."/>
            <person name="Thuermer A."/>
            <person name="Gottschalk G."/>
            <person name="Thauer R.K."/>
            <person name="Daniel R."/>
            <person name="Mueller V."/>
        </authorList>
    </citation>
    <scope>NUCLEOTIDE SEQUENCE [LARGE SCALE GENOMIC DNA]</scope>
    <source>
        <strain evidence="2">ATCC 29683 / DSM 1030 / JCM 2381 / KCTC 1655 / WB1</strain>
    </source>
</reference>
<keyword evidence="2" id="KW-1185">Reference proteome</keyword>
<accession>H6LD58</accession>
<name>H6LD58_ACEWD</name>
<dbReference type="Proteomes" id="UP000007177">
    <property type="component" value="Chromosome"/>
</dbReference>
<gene>
    <name evidence="1" type="ordered locus">Awo_c11130</name>
</gene>
<sequence length="107" mass="12397">MFIFINEKGEEMQNIQYLTECDLKSIENNSFKVPRFLFSGTYKKISAESKLLFALILERQFYAIEALVNESGYSQELIKKCIKELSKAGLIQMNDSLISSTQLWRTV</sequence>